<name>A0A8J2KPE3_9HEXA</name>
<dbReference type="GO" id="GO:0005886">
    <property type="term" value="C:plasma membrane"/>
    <property type="evidence" value="ECO:0007669"/>
    <property type="project" value="TreeGrafter"/>
</dbReference>
<proteinExistence type="predicted"/>
<dbReference type="GO" id="GO:0005737">
    <property type="term" value="C:cytoplasm"/>
    <property type="evidence" value="ECO:0007669"/>
    <property type="project" value="TreeGrafter"/>
</dbReference>
<evidence type="ECO:0000313" key="3">
    <source>
        <dbReference type="Proteomes" id="UP000708208"/>
    </source>
</evidence>
<reference evidence="2" key="1">
    <citation type="submission" date="2021-06" db="EMBL/GenBank/DDBJ databases">
        <authorList>
            <person name="Hodson N. C."/>
            <person name="Mongue J. A."/>
            <person name="Jaron S. K."/>
        </authorList>
    </citation>
    <scope>NUCLEOTIDE SEQUENCE</scope>
</reference>
<feature type="compositionally biased region" description="Acidic residues" evidence="1">
    <location>
        <begin position="417"/>
        <end position="428"/>
    </location>
</feature>
<sequence length="428" mass="48171">MGDENLLLYLNLTGELFYIVAHRMKSQRVKVDLAKKVFNDLGLAICSPSRLQALISGDIHLVSLKFDQLKALMDQIAHCSIMTVNQYSLEKLFELVMIATKYQFALCQHPRDILLIILNHLDSLRRVLTDLHAIRLAEDLHNILVITYGRTDVSTMKNYLNSIRNYVQEVRLKMTNLIKLGLQTTTGEFVTNYPPDFWIHPDCVKPGHIECSKKARFGQKIKKLLITFDAQNQSATHRLQHSLGLNGNRIVSLGKSVYDQEGPSISYDDSPADGEAGFDAGSSDAEEKRNPEQLKRAYNAQPDPSEQNQDNDLLDVYQAVQGLDLCSQMLGCAAKDEKEADKYIVFDNEHFRNFKENIKSPEAATCDDVRMGINVVNIDAGSRHHGRQSALAGLAAIAKEFDMDEDAAELETRSNAQDDDDDNMFSNF</sequence>
<keyword evidence="3" id="KW-1185">Reference proteome</keyword>
<evidence type="ECO:0008006" key="4">
    <source>
        <dbReference type="Google" id="ProtNLM"/>
    </source>
</evidence>
<dbReference type="EMBL" id="CAJVCH010173903">
    <property type="protein sequence ID" value="CAG7729131.1"/>
    <property type="molecule type" value="Genomic_DNA"/>
</dbReference>
<gene>
    <name evidence="2" type="ORF">AFUS01_LOCUS17868</name>
</gene>
<feature type="region of interest" description="Disordered" evidence="1">
    <location>
        <begin position="262"/>
        <end position="292"/>
    </location>
</feature>
<dbReference type="PANTHER" id="PTHR21439:SF0">
    <property type="entry name" value="PROTEIN OSCP1"/>
    <property type="match status" value="1"/>
</dbReference>
<accession>A0A8J2KPE3</accession>
<dbReference type="InterPro" id="IPR019332">
    <property type="entry name" value="OSCP1"/>
</dbReference>
<dbReference type="PANTHER" id="PTHR21439">
    <property type="entry name" value="OXIDORED-NITRO DOMAIN-CONTAINING PROTEIN"/>
    <property type="match status" value="1"/>
</dbReference>
<feature type="region of interest" description="Disordered" evidence="1">
    <location>
        <begin position="408"/>
        <end position="428"/>
    </location>
</feature>
<dbReference type="AlphaFoldDB" id="A0A8J2KPE3"/>
<dbReference type="OrthoDB" id="2157380at2759"/>
<evidence type="ECO:0000256" key="1">
    <source>
        <dbReference type="SAM" id="MobiDB-lite"/>
    </source>
</evidence>
<dbReference type="Proteomes" id="UP000708208">
    <property type="component" value="Unassembled WGS sequence"/>
</dbReference>
<evidence type="ECO:0000313" key="2">
    <source>
        <dbReference type="EMBL" id="CAG7729131.1"/>
    </source>
</evidence>
<comment type="caution">
    <text evidence="2">The sequence shown here is derived from an EMBL/GenBank/DDBJ whole genome shotgun (WGS) entry which is preliminary data.</text>
</comment>
<protein>
    <recommendedName>
        <fullName evidence="4">Protein OSCP1</fullName>
    </recommendedName>
</protein>
<dbReference type="Pfam" id="PF10188">
    <property type="entry name" value="Oscp1"/>
    <property type="match status" value="1"/>
</dbReference>
<organism evidence="2 3">
    <name type="scientific">Allacma fusca</name>
    <dbReference type="NCBI Taxonomy" id="39272"/>
    <lineage>
        <taxon>Eukaryota</taxon>
        <taxon>Metazoa</taxon>
        <taxon>Ecdysozoa</taxon>
        <taxon>Arthropoda</taxon>
        <taxon>Hexapoda</taxon>
        <taxon>Collembola</taxon>
        <taxon>Symphypleona</taxon>
        <taxon>Sminthuridae</taxon>
        <taxon>Allacma</taxon>
    </lineage>
</organism>